<feature type="region of interest" description="Disordered" evidence="1">
    <location>
        <begin position="1"/>
        <end position="29"/>
    </location>
</feature>
<proteinExistence type="predicted"/>
<keyword evidence="2" id="KW-0472">Membrane</keyword>
<protein>
    <submittedName>
        <fullName evidence="3">Uncharacterized protein</fullName>
    </submittedName>
</protein>
<organism evidence="3 4">
    <name type="scientific">Taenia crassiceps</name>
    <dbReference type="NCBI Taxonomy" id="6207"/>
    <lineage>
        <taxon>Eukaryota</taxon>
        <taxon>Metazoa</taxon>
        <taxon>Spiralia</taxon>
        <taxon>Lophotrochozoa</taxon>
        <taxon>Platyhelminthes</taxon>
        <taxon>Cestoda</taxon>
        <taxon>Eucestoda</taxon>
        <taxon>Cyclophyllidea</taxon>
        <taxon>Taeniidae</taxon>
        <taxon>Taenia</taxon>
    </lineage>
</organism>
<evidence type="ECO:0000313" key="4">
    <source>
        <dbReference type="Proteomes" id="UP001651158"/>
    </source>
</evidence>
<keyword evidence="2" id="KW-1133">Transmembrane helix</keyword>
<feature type="transmembrane region" description="Helical" evidence="2">
    <location>
        <begin position="63"/>
        <end position="87"/>
    </location>
</feature>
<sequence>MEAEHNFPLQSKFAPSPHHLRLKPKEENSFEKSETRLRGFQLSLIFCPLLPPSYVHLTYPPAFQLVIFSAFLSPFGAASEMPIRYVYRLRMHYTRTNPA</sequence>
<accession>A0ABR4QCH4</accession>
<reference evidence="3 4" key="1">
    <citation type="journal article" date="2022" name="Front. Cell. Infect. Microbiol.">
        <title>The Genomes of Two Strains of Taenia crassiceps the Animal Model for the Study of Human Cysticercosis.</title>
        <authorList>
            <person name="Bobes R.J."/>
            <person name="Estrada K."/>
            <person name="Rios-Valencia D.G."/>
            <person name="Calderon-Gallegos A."/>
            <person name="de la Torre P."/>
            <person name="Carrero J.C."/>
            <person name="Sanchez-Flores A."/>
            <person name="Laclette J.P."/>
        </authorList>
    </citation>
    <scope>NUCLEOTIDE SEQUENCE [LARGE SCALE GENOMIC DNA]</scope>
    <source>
        <strain evidence="3">WFUcys</strain>
    </source>
</reference>
<evidence type="ECO:0000256" key="1">
    <source>
        <dbReference type="SAM" id="MobiDB-lite"/>
    </source>
</evidence>
<name>A0ABR4QCH4_9CEST</name>
<dbReference type="Proteomes" id="UP001651158">
    <property type="component" value="Unassembled WGS sequence"/>
</dbReference>
<evidence type="ECO:0000256" key="2">
    <source>
        <dbReference type="SAM" id="Phobius"/>
    </source>
</evidence>
<dbReference type="EMBL" id="JAKROA010000004">
    <property type="protein sequence ID" value="KAL5107278.1"/>
    <property type="molecule type" value="Genomic_DNA"/>
</dbReference>
<evidence type="ECO:0000313" key="3">
    <source>
        <dbReference type="EMBL" id="KAL5107278.1"/>
    </source>
</evidence>
<keyword evidence="4" id="KW-1185">Reference proteome</keyword>
<comment type="caution">
    <text evidence="3">The sequence shown here is derived from an EMBL/GenBank/DDBJ whole genome shotgun (WGS) entry which is preliminary data.</text>
</comment>
<keyword evidence="2" id="KW-0812">Transmembrane</keyword>
<gene>
    <name evidence="3" type="ORF">TcWFU_000737</name>
</gene>